<feature type="region of interest" description="Disordered" evidence="1">
    <location>
        <begin position="188"/>
        <end position="284"/>
    </location>
</feature>
<protein>
    <submittedName>
        <fullName evidence="2">Uncharacterized protein</fullName>
    </submittedName>
</protein>
<evidence type="ECO:0000256" key="1">
    <source>
        <dbReference type="SAM" id="MobiDB-lite"/>
    </source>
</evidence>
<name>A0A0H2S096_9AGAM</name>
<accession>A0A0H2S096</accession>
<organism evidence="2 3">
    <name type="scientific">Schizopora paradoxa</name>
    <dbReference type="NCBI Taxonomy" id="27342"/>
    <lineage>
        <taxon>Eukaryota</taxon>
        <taxon>Fungi</taxon>
        <taxon>Dikarya</taxon>
        <taxon>Basidiomycota</taxon>
        <taxon>Agaricomycotina</taxon>
        <taxon>Agaricomycetes</taxon>
        <taxon>Hymenochaetales</taxon>
        <taxon>Schizoporaceae</taxon>
        <taxon>Schizopora</taxon>
    </lineage>
</organism>
<proteinExistence type="predicted"/>
<feature type="region of interest" description="Disordered" evidence="1">
    <location>
        <begin position="405"/>
        <end position="438"/>
    </location>
</feature>
<dbReference type="AlphaFoldDB" id="A0A0H2S096"/>
<evidence type="ECO:0000313" key="3">
    <source>
        <dbReference type="Proteomes" id="UP000053477"/>
    </source>
</evidence>
<dbReference type="InParanoid" id="A0A0H2S096"/>
<feature type="compositionally biased region" description="Acidic residues" evidence="1">
    <location>
        <begin position="407"/>
        <end position="416"/>
    </location>
</feature>
<feature type="compositionally biased region" description="Polar residues" evidence="1">
    <location>
        <begin position="28"/>
        <end position="44"/>
    </location>
</feature>
<gene>
    <name evidence="2" type="ORF">SCHPADRAFT_888680</name>
</gene>
<sequence>MPAQEQDLASAVKARKGRKSAVTPPTKFYNTRKSARSSMTTTGNATPAEPEAPVTAPRRNKSKKTKTQATDPALANGNVAFAQVIQAAPNLVAALIEAGVAVAAPNGAVHFPGAAPSATITNGPAVNAQANVPGAVVVAPQGNVPGAPVNVPAVPANVPDAPVNVPGAAPNANVPGAAPNANVPGAAPNANVPGAAPNTNVPGAAPNTNVPGAAPNAPGSGATAVRSGASSTTTSPGTSGTSTSATNLSGVNTPGSGGSSKSAGKRPLPPDSELSDNGSSDEELDEATLAAAAADPSFFRGFKDFVEAVHKIILPEGDDDLDEQKRQSDMARMKRDICYEQYHVVRRALALADQTVEKAQQKKDQILDIKKQCKKETRKQQRVSTFARERYGKTFVEYARQNHDSDDSLDYWDSEIEASSRASEGERLDPAQMMDEDE</sequence>
<keyword evidence="3" id="KW-1185">Reference proteome</keyword>
<feature type="compositionally biased region" description="Low complexity" evidence="1">
    <location>
        <begin position="45"/>
        <end position="57"/>
    </location>
</feature>
<dbReference type="EMBL" id="KQ085933">
    <property type="protein sequence ID" value="KLO15183.1"/>
    <property type="molecule type" value="Genomic_DNA"/>
</dbReference>
<dbReference type="Proteomes" id="UP000053477">
    <property type="component" value="Unassembled WGS sequence"/>
</dbReference>
<feature type="region of interest" description="Disordered" evidence="1">
    <location>
        <begin position="1"/>
        <end position="71"/>
    </location>
</feature>
<evidence type="ECO:0000313" key="2">
    <source>
        <dbReference type="EMBL" id="KLO15183.1"/>
    </source>
</evidence>
<reference evidence="2 3" key="1">
    <citation type="submission" date="2015-04" db="EMBL/GenBank/DDBJ databases">
        <title>Complete genome sequence of Schizopora paradoxa KUC8140, a cosmopolitan wood degrader in East Asia.</title>
        <authorList>
            <consortium name="DOE Joint Genome Institute"/>
            <person name="Min B."/>
            <person name="Park H."/>
            <person name="Jang Y."/>
            <person name="Kim J.-J."/>
            <person name="Kim K.H."/>
            <person name="Pangilinan J."/>
            <person name="Lipzen A."/>
            <person name="Riley R."/>
            <person name="Grigoriev I.V."/>
            <person name="Spatafora J.W."/>
            <person name="Choi I.-G."/>
        </authorList>
    </citation>
    <scope>NUCLEOTIDE SEQUENCE [LARGE SCALE GENOMIC DNA]</scope>
    <source>
        <strain evidence="2 3">KUC8140</strain>
    </source>
</reference>
<feature type="compositionally biased region" description="Low complexity" evidence="1">
    <location>
        <begin position="188"/>
        <end position="246"/>
    </location>
</feature>